<dbReference type="RefSeq" id="WP_041094420.1">
    <property type="nucleotide sequence ID" value="NZ_JARTHD010000018.1"/>
</dbReference>
<keyword evidence="2" id="KW-1185">Reference proteome</keyword>
<comment type="caution">
    <text evidence="1">The sequence shown here is derived from an EMBL/GenBank/DDBJ whole genome shotgun (WGS) entry which is preliminary data.</text>
</comment>
<evidence type="ECO:0008006" key="3">
    <source>
        <dbReference type="Google" id="ProtNLM"/>
    </source>
</evidence>
<evidence type="ECO:0000313" key="2">
    <source>
        <dbReference type="Proteomes" id="UP000031982"/>
    </source>
</evidence>
<evidence type="ECO:0000313" key="1">
    <source>
        <dbReference type="EMBL" id="KIL79509.1"/>
    </source>
</evidence>
<proteinExistence type="predicted"/>
<reference evidence="1 2" key="1">
    <citation type="submission" date="2015-01" db="EMBL/GenBank/DDBJ databases">
        <title>Genome Assembly of Bacillus badius MTCC 1458.</title>
        <authorList>
            <person name="Verma A."/>
            <person name="Khatri I."/>
            <person name="Mual P."/>
            <person name="Subramanian S."/>
            <person name="Krishnamurthi S."/>
        </authorList>
    </citation>
    <scope>NUCLEOTIDE SEQUENCE [LARGE SCALE GENOMIC DNA]</scope>
    <source>
        <strain evidence="1 2">MTCC 1458</strain>
    </source>
</reference>
<dbReference type="Proteomes" id="UP000031982">
    <property type="component" value="Unassembled WGS sequence"/>
</dbReference>
<protein>
    <recommendedName>
        <fullName evidence="3">DUF2188 domain-containing protein</fullName>
    </recommendedName>
</protein>
<organism evidence="1 2">
    <name type="scientific">Bacillus badius</name>
    <dbReference type="NCBI Taxonomy" id="1455"/>
    <lineage>
        <taxon>Bacteria</taxon>
        <taxon>Bacillati</taxon>
        <taxon>Bacillota</taxon>
        <taxon>Bacilli</taxon>
        <taxon>Bacillales</taxon>
        <taxon>Bacillaceae</taxon>
        <taxon>Pseudobacillus</taxon>
    </lineage>
</organism>
<name>A0ABR5AXV5_BACBA</name>
<sequence length="127" mass="14521">MPWNEKDYPDSMKNLPDRVREKAIEIANALLDDGYEEGRAIAIAIDRARSAVGKGHGNDDERPIYRLQPKENSEGWHLIKKADKQSLLSASTKEDLSEKAKDYVKKHDGILIIYHADGSEERRLYEN</sequence>
<accession>A0ABR5AXV5</accession>
<gene>
    <name evidence="1" type="ORF">SD77_3375</name>
</gene>
<dbReference type="EMBL" id="JXLP01000003">
    <property type="protein sequence ID" value="KIL79509.1"/>
    <property type="molecule type" value="Genomic_DNA"/>
</dbReference>